<comment type="caution">
    <text evidence="1">The sequence shown here is derived from an EMBL/GenBank/DDBJ whole genome shotgun (WGS) entry which is preliminary data.</text>
</comment>
<keyword evidence="2" id="KW-1185">Reference proteome</keyword>
<organism evidence="1 2">
    <name type="scientific">Solanum bulbocastanum</name>
    <name type="common">Wild potato</name>
    <dbReference type="NCBI Taxonomy" id="147425"/>
    <lineage>
        <taxon>Eukaryota</taxon>
        <taxon>Viridiplantae</taxon>
        <taxon>Streptophyta</taxon>
        <taxon>Embryophyta</taxon>
        <taxon>Tracheophyta</taxon>
        <taxon>Spermatophyta</taxon>
        <taxon>Magnoliopsida</taxon>
        <taxon>eudicotyledons</taxon>
        <taxon>Gunneridae</taxon>
        <taxon>Pentapetalae</taxon>
        <taxon>asterids</taxon>
        <taxon>lamiids</taxon>
        <taxon>Solanales</taxon>
        <taxon>Solanaceae</taxon>
        <taxon>Solanoideae</taxon>
        <taxon>Solaneae</taxon>
        <taxon>Solanum</taxon>
    </lineage>
</organism>
<dbReference type="Proteomes" id="UP001371456">
    <property type="component" value="Unassembled WGS sequence"/>
</dbReference>
<dbReference type="EMBL" id="JBANQN010000002">
    <property type="protein sequence ID" value="KAK6797039.1"/>
    <property type="molecule type" value="Genomic_DNA"/>
</dbReference>
<name>A0AAN8U244_SOLBU</name>
<protein>
    <submittedName>
        <fullName evidence="1">Uncharacterized protein</fullName>
    </submittedName>
</protein>
<evidence type="ECO:0000313" key="2">
    <source>
        <dbReference type="Proteomes" id="UP001371456"/>
    </source>
</evidence>
<reference evidence="1 2" key="1">
    <citation type="submission" date="2024-02" db="EMBL/GenBank/DDBJ databases">
        <title>de novo genome assembly of Solanum bulbocastanum strain 11H21.</title>
        <authorList>
            <person name="Hosaka A.J."/>
        </authorList>
    </citation>
    <scope>NUCLEOTIDE SEQUENCE [LARGE SCALE GENOMIC DNA]</scope>
    <source>
        <tissue evidence="1">Young leaves</tissue>
    </source>
</reference>
<evidence type="ECO:0000313" key="1">
    <source>
        <dbReference type="EMBL" id="KAK6797039.1"/>
    </source>
</evidence>
<proteinExistence type="predicted"/>
<sequence>MFHVAVLLGEEKILSHFLSSKK</sequence>
<dbReference type="AlphaFoldDB" id="A0AAN8U244"/>
<gene>
    <name evidence="1" type="ORF">RDI58_004740</name>
</gene>
<accession>A0AAN8U244</accession>